<sequence length="351" mass="38122">MNRLTFSYFFFLLLVLPLLASAECSCESSDEDRNKSKALEFKLVAIITILIASGLGVSLPILGNRIPSLNPENNIFFMIKAFAAGVILATGLIHILPDAFHNLTSPCLGQTPWGNFPFAGFVAMLSAICTMMIDTFATSYYKRSHFKKANPVNEDEEMQGEHEGHVHVHTHKTHGHAHGSAFVLEGDESSDLIRHRVISQVLELGIVVHSVIIGISLGASKSPKTIKPLVAALTFHQFFEGLGLGGCISQARFKFRAIAIMILFFSLTTPVGITIGMGISNFYNENSPTALIVEGLFNSASSGILIYMALVDLLAADFMNPRMQSNLRLQLGAHISLLLGAGCMSLLAKWA</sequence>
<feature type="transmembrane region" description="Helical" evidence="8">
    <location>
        <begin position="75"/>
        <end position="96"/>
    </location>
</feature>
<feature type="transmembrane region" description="Helical" evidence="8">
    <location>
        <begin position="41"/>
        <end position="63"/>
    </location>
</feature>
<keyword evidence="3 8" id="KW-0813">Transport</keyword>
<dbReference type="GO" id="GO:0005886">
    <property type="term" value="C:plasma membrane"/>
    <property type="evidence" value="ECO:0007669"/>
    <property type="project" value="TreeGrafter"/>
</dbReference>
<name>A0A2N9H109_FAGSY</name>
<evidence type="ECO:0000313" key="10">
    <source>
        <dbReference type="EMBL" id="SPD05692.1"/>
    </source>
</evidence>
<comment type="subcellular location">
    <subcellularLocation>
        <location evidence="1 8">Membrane</location>
        <topology evidence="1 8">Multi-pass membrane protein</topology>
    </subcellularLocation>
</comment>
<keyword evidence="5 8" id="KW-1133">Transmembrane helix</keyword>
<keyword evidence="7 8" id="KW-0472">Membrane</keyword>
<comment type="similarity">
    <text evidence="2 8">Belongs to the ZIP transporter (TC 2.A.5) family.</text>
</comment>
<protein>
    <submittedName>
        <fullName evidence="10">Uncharacterized protein</fullName>
    </submittedName>
</protein>
<dbReference type="AlphaFoldDB" id="A0A2N9H109"/>
<dbReference type="Pfam" id="PF02535">
    <property type="entry name" value="Zip"/>
    <property type="match status" value="1"/>
</dbReference>
<feature type="transmembrane region" description="Helical" evidence="8">
    <location>
        <begin position="116"/>
        <end position="137"/>
    </location>
</feature>
<keyword evidence="9" id="KW-0732">Signal</keyword>
<evidence type="ECO:0000256" key="2">
    <source>
        <dbReference type="ARBA" id="ARBA00006939"/>
    </source>
</evidence>
<organism evidence="10">
    <name type="scientific">Fagus sylvatica</name>
    <name type="common">Beechnut</name>
    <dbReference type="NCBI Taxonomy" id="28930"/>
    <lineage>
        <taxon>Eukaryota</taxon>
        <taxon>Viridiplantae</taxon>
        <taxon>Streptophyta</taxon>
        <taxon>Embryophyta</taxon>
        <taxon>Tracheophyta</taxon>
        <taxon>Spermatophyta</taxon>
        <taxon>Magnoliopsida</taxon>
        <taxon>eudicotyledons</taxon>
        <taxon>Gunneridae</taxon>
        <taxon>Pentapetalae</taxon>
        <taxon>rosids</taxon>
        <taxon>fabids</taxon>
        <taxon>Fagales</taxon>
        <taxon>Fagaceae</taxon>
        <taxon>Fagus</taxon>
    </lineage>
</organism>
<dbReference type="InterPro" id="IPR003689">
    <property type="entry name" value="ZIP"/>
</dbReference>
<keyword evidence="6 8" id="KW-0406">Ion transport</keyword>
<keyword evidence="4 8" id="KW-0812">Transmembrane</keyword>
<feature type="transmembrane region" description="Helical" evidence="8">
    <location>
        <begin position="299"/>
        <end position="319"/>
    </location>
</feature>
<accession>A0A2N9H109</accession>
<dbReference type="PANTHER" id="PTHR11040:SF164">
    <property type="entry name" value="ZINC TRANSPORTER 12-RELATED"/>
    <property type="match status" value="1"/>
</dbReference>
<feature type="transmembrane region" description="Helical" evidence="8">
    <location>
        <begin position="331"/>
        <end position="350"/>
    </location>
</feature>
<dbReference type="PANTHER" id="PTHR11040">
    <property type="entry name" value="ZINC/IRON TRANSPORTER"/>
    <property type="match status" value="1"/>
</dbReference>
<gene>
    <name evidence="10" type="ORF">FSB_LOCUS33574</name>
</gene>
<dbReference type="GO" id="GO:0005385">
    <property type="term" value="F:zinc ion transmembrane transporter activity"/>
    <property type="evidence" value="ECO:0007669"/>
    <property type="project" value="InterPro"/>
</dbReference>
<comment type="caution">
    <text evidence="8">Lacks conserved residue(s) required for the propagation of feature annotation.</text>
</comment>
<feature type="chain" id="PRO_5014932176" evidence="9">
    <location>
        <begin position="23"/>
        <end position="351"/>
    </location>
</feature>
<evidence type="ECO:0000256" key="8">
    <source>
        <dbReference type="RuleBase" id="RU362088"/>
    </source>
</evidence>
<evidence type="ECO:0000256" key="4">
    <source>
        <dbReference type="ARBA" id="ARBA00022692"/>
    </source>
</evidence>
<dbReference type="NCBIfam" id="TIGR00820">
    <property type="entry name" value="zip"/>
    <property type="match status" value="1"/>
</dbReference>
<evidence type="ECO:0000256" key="3">
    <source>
        <dbReference type="ARBA" id="ARBA00022448"/>
    </source>
</evidence>
<feature type="signal peptide" evidence="9">
    <location>
        <begin position="1"/>
        <end position="22"/>
    </location>
</feature>
<evidence type="ECO:0000256" key="9">
    <source>
        <dbReference type="SAM" id="SignalP"/>
    </source>
</evidence>
<proteinExistence type="inferred from homology"/>
<reference evidence="10" key="1">
    <citation type="submission" date="2018-02" db="EMBL/GenBank/DDBJ databases">
        <authorList>
            <person name="Cohen D.B."/>
            <person name="Kent A.D."/>
        </authorList>
    </citation>
    <scope>NUCLEOTIDE SEQUENCE</scope>
</reference>
<dbReference type="EMBL" id="OIVN01002691">
    <property type="protein sequence ID" value="SPD05692.1"/>
    <property type="molecule type" value="Genomic_DNA"/>
</dbReference>
<evidence type="ECO:0000256" key="7">
    <source>
        <dbReference type="ARBA" id="ARBA00023136"/>
    </source>
</evidence>
<evidence type="ECO:0000256" key="6">
    <source>
        <dbReference type="ARBA" id="ARBA00023065"/>
    </source>
</evidence>
<feature type="transmembrane region" description="Helical" evidence="8">
    <location>
        <begin position="257"/>
        <end position="279"/>
    </location>
</feature>
<dbReference type="InterPro" id="IPR004698">
    <property type="entry name" value="Zn/Fe_permease_fun/pln"/>
</dbReference>
<evidence type="ECO:0000256" key="5">
    <source>
        <dbReference type="ARBA" id="ARBA00022989"/>
    </source>
</evidence>
<evidence type="ECO:0000256" key="1">
    <source>
        <dbReference type="ARBA" id="ARBA00004141"/>
    </source>
</evidence>